<organism evidence="1 2">
    <name type="scientific">Paenibacillus silagei</name>
    <dbReference type="NCBI Taxonomy" id="1670801"/>
    <lineage>
        <taxon>Bacteria</taxon>
        <taxon>Bacillati</taxon>
        <taxon>Bacillota</taxon>
        <taxon>Bacilli</taxon>
        <taxon>Bacillales</taxon>
        <taxon>Paenibacillaceae</taxon>
        <taxon>Paenibacillus</taxon>
    </lineage>
</organism>
<accession>A0ABS4NKU9</accession>
<sequence length="143" mass="16362">MPEDMPADFDFLVRYGYGEVTKNEINTYQDTVVKDLIMNGTATADINLTEDEMRSIYERMRGIRIMGKLELVSLKQGCAVVPYQEDSWRITVNGFTRNWSWSGENCELTEDAEKLLELRNFIADIVAGKEEYQALPEAEGGYD</sequence>
<name>A0ABS4NKU9_9BACL</name>
<protein>
    <submittedName>
        <fullName evidence="1">Uncharacterized protein</fullName>
    </submittedName>
</protein>
<reference evidence="1 2" key="1">
    <citation type="submission" date="2021-03" db="EMBL/GenBank/DDBJ databases">
        <title>Genomic Encyclopedia of Type Strains, Phase IV (KMG-IV): sequencing the most valuable type-strain genomes for metagenomic binning, comparative biology and taxonomic classification.</title>
        <authorList>
            <person name="Goeker M."/>
        </authorList>
    </citation>
    <scope>NUCLEOTIDE SEQUENCE [LARGE SCALE GENOMIC DNA]</scope>
    <source>
        <strain evidence="1 2">DSM 101953</strain>
    </source>
</reference>
<dbReference type="EMBL" id="JAGGLV010000002">
    <property type="protein sequence ID" value="MBP2110666.1"/>
    <property type="molecule type" value="Genomic_DNA"/>
</dbReference>
<evidence type="ECO:0000313" key="1">
    <source>
        <dbReference type="EMBL" id="MBP2110666.1"/>
    </source>
</evidence>
<gene>
    <name evidence="1" type="ORF">J2Z70_000806</name>
</gene>
<keyword evidence="2" id="KW-1185">Reference proteome</keyword>
<dbReference type="Proteomes" id="UP000773462">
    <property type="component" value="Unassembled WGS sequence"/>
</dbReference>
<evidence type="ECO:0000313" key="2">
    <source>
        <dbReference type="Proteomes" id="UP000773462"/>
    </source>
</evidence>
<dbReference type="RefSeq" id="WP_209869655.1">
    <property type="nucleotide sequence ID" value="NZ_JAGGLV010000002.1"/>
</dbReference>
<proteinExistence type="predicted"/>
<comment type="caution">
    <text evidence="1">The sequence shown here is derived from an EMBL/GenBank/DDBJ whole genome shotgun (WGS) entry which is preliminary data.</text>
</comment>